<comment type="caution">
    <text evidence="1">The sequence shown here is derived from an EMBL/GenBank/DDBJ whole genome shotgun (WGS) entry which is preliminary data.</text>
</comment>
<gene>
    <name evidence="1" type="ORF">NE619_11395</name>
</gene>
<keyword evidence="2" id="KW-1185">Reference proteome</keyword>
<proteinExistence type="predicted"/>
<reference evidence="1 2" key="1">
    <citation type="submission" date="2022-06" db="EMBL/GenBank/DDBJ databases">
        <title>Isolation of gut microbiota from human fecal samples.</title>
        <authorList>
            <person name="Pamer E.G."/>
            <person name="Barat B."/>
            <person name="Waligurski E."/>
            <person name="Medina S."/>
            <person name="Paddock L."/>
            <person name="Mostad J."/>
        </authorList>
    </citation>
    <scope>NUCLEOTIDE SEQUENCE [LARGE SCALE GENOMIC DNA]</scope>
    <source>
        <strain evidence="1 2">SL.3.17</strain>
    </source>
</reference>
<dbReference type="SUPFAM" id="SSF52540">
    <property type="entry name" value="P-loop containing nucleoside triphosphate hydrolases"/>
    <property type="match status" value="1"/>
</dbReference>
<dbReference type="EMBL" id="JANFXK010000012">
    <property type="protein sequence ID" value="MCQ4637328.1"/>
    <property type="molecule type" value="Genomic_DNA"/>
</dbReference>
<protein>
    <recommendedName>
        <fullName evidence="3">NACHT domain-containing protein</fullName>
    </recommendedName>
</protein>
<evidence type="ECO:0000313" key="1">
    <source>
        <dbReference type="EMBL" id="MCQ4637328.1"/>
    </source>
</evidence>
<dbReference type="RefSeq" id="WP_256132519.1">
    <property type="nucleotide sequence ID" value="NZ_JANFXK010000012.1"/>
</dbReference>
<sequence>MAKRKVARNSLKGYNYQNYIFTFFLAKMDTEHHIVKIESEALDTKQFDDIYIEMDDGIVYRIQAKNYAGTQIDDIVVSEHTVKIKANENQYDNKDNNVMIINTNQIITDTIFMGLPAVNKSGVIIIPLTEEQVTEYLDDFYQTEERELQIIQKGIEFACAEKFVVRISDLPELITLSTDLQHQTIVLRKVPDCIETGITFYVGKPGVGKSHFVDELKNTFKDSIVYRFWIGPQDEQLRRRLQFDKFLTELGLLVYKTPRSFTVDELIAKMVNGDQIIIIDGLDHVENYNPLELNKYVDFINRLARAQVRVVVLSRPLKTEVEWEKTELFNWSSDEARLYLAMVHDITDYTVQKHILEIAEGYPIITYFLAEHYKKNGKINLNQPVDSLNQYYDNLLENVDTKSLLCIFAANNSFFTWKELFDFLAESGFYDVLKEFVLSHQYLFEIVENRISLLHDSLNTYLRELMPSFKRHQSNVLNFVKSSLADGNYEYMARLASFDLDDDFLDCLLVKYSDFDVFKQLLASTLDYNSITSFYNQLQRILETRENCLNIYQYYSFCLIYQVATRNDLIGCDGLIYQILYYLQKHTSIENHIFSTGIMWNLYLACKQGEDMTKRYIESRNYSDGQFYELVRAVNDEITFYDRLEKKILFEEIEGTLKNTQTDAQKKADLLEEYLISTWIHGNSKEIFHDLFLEYLKTEEKTLFCVALKEYGLDHFGAEFIPHRAKIRLHELGFFGEDNLYRGMTLMEKIKECAPEGSFTVVPVALSVVRLANYENREIDIYSVNYAWTMYGCRKDYSVYNIEDALIIFEEKGLIKETESVELICKLMSQSEKGIRHLISSYINKKGPECTKRLIQAGYFRDNSFKADIFDLLPENINCFSKQYLKSRIGDMLYYGRHSQIVEGRDICYVLESDYCDMVLDALEYYEYSVIGNMEDVIAKKIINRGIKYLGKSEKEEKEYSPFDGGYIHEEDIEYIKENSIAAFEIARYADGWHSCLPFPEIYQLYGEEEMKQNFLFVLHKSMFARVINKEYIGNWFMLLGNIPRFLMICGIEVDWNRLFEIFNQFMNVSLIYLPCQRRELTP</sequence>
<dbReference type="Proteomes" id="UP001524502">
    <property type="component" value="Unassembled WGS sequence"/>
</dbReference>
<accession>A0ABT1RQ88</accession>
<evidence type="ECO:0000313" key="2">
    <source>
        <dbReference type="Proteomes" id="UP001524502"/>
    </source>
</evidence>
<dbReference type="InterPro" id="IPR027417">
    <property type="entry name" value="P-loop_NTPase"/>
</dbReference>
<name>A0ABT1RQ88_9FIRM</name>
<evidence type="ECO:0008006" key="3">
    <source>
        <dbReference type="Google" id="ProtNLM"/>
    </source>
</evidence>
<organism evidence="1 2">
    <name type="scientific">Anaerovorax odorimutans</name>
    <dbReference type="NCBI Taxonomy" id="109327"/>
    <lineage>
        <taxon>Bacteria</taxon>
        <taxon>Bacillati</taxon>
        <taxon>Bacillota</taxon>
        <taxon>Clostridia</taxon>
        <taxon>Peptostreptococcales</taxon>
        <taxon>Anaerovoracaceae</taxon>
        <taxon>Anaerovorax</taxon>
    </lineage>
</organism>